<dbReference type="EMBL" id="JAUSQL010000001">
    <property type="protein sequence ID" value="MDP9833060.1"/>
    <property type="molecule type" value="Genomic_DNA"/>
</dbReference>
<reference evidence="1 2" key="1">
    <citation type="submission" date="2023-07" db="EMBL/GenBank/DDBJ databases">
        <title>Sequencing the genomes of 1000 actinobacteria strains.</title>
        <authorList>
            <person name="Klenk H.-P."/>
        </authorList>
    </citation>
    <scope>NUCLEOTIDE SEQUENCE [LARGE SCALE GENOMIC DNA]</scope>
    <source>
        <strain evidence="1 2">DSM 19515</strain>
    </source>
</reference>
<protein>
    <submittedName>
        <fullName evidence="1">Mycothiol system anti-sigma-R factor</fullName>
    </submittedName>
</protein>
<evidence type="ECO:0000313" key="2">
    <source>
        <dbReference type="Proteomes" id="UP001230145"/>
    </source>
</evidence>
<dbReference type="InterPro" id="IPR024020">
    <property type="entry name" value="Anit_sigma_mycothiol_RsrA"/>
</dbReference>
<comment type="caution">
    <text evidence="1">The sequence shown here is derived from an EMBL/GenBank/DDBJ whole genome shotgun (WGS) entry which is preliminary data.</text>
</comment>
<organism evidence="1 2">
    <name type="scientific">Trueperella abortisuis</name>
    <dbReference type="NCBI Taxonomy" id="445930"/>
    <lineage>
        <taxon>Bacteria</taxon>
        <taxon>Bacillati</taxon>
        <taxon>Actinomycetota</taxon>
        <taxon>Actinomycetes</taxon>
        <taxon>Actinomycetales</taxon>
        <taxon>Actinomycetaceae</taxon>
        <taxon>Trueperella</taxon>
    </lineage>
</organism>
<gene>
    <name evidence="1" type="ORF">J2S45_001739</name>
</gene>
<dbReference type="Proteomes" id="UP001230145">
    <property type="component" value="Unassembled WGS sequence"/>
</dbReference>
<accession>A0ABT9PM89</accession>
<evidence type="ECO:0000313" key="1">
    <source>
        <dbReference type="EMBL" id="MDP9833060.1"/>
    </source>
</evidence>
<proteinExistence type="predicted"/>
<dbReference type="NCBIfam" id="TIGR03988">
    <property type="entry name" value="antisig_RsrA"/>
    <property type="match status" value="1"/>
</dbReference>
<keyword evidence="2" id="KW-1185">Reference proteome</keyword>
<name>A0ABT9PM89_9ACTO</name>
<sequence>MMKEFDELMSKLEACSCREECTCAQCGCEDLLDHLFALVDDEISDADACRLLRHGATCSACATRIEEEIVVRRVIRRGCQCEEAPQSLRTKITHMVGE</sequence>